<dbReference type="eggNOG" id="ENOG50317WW">
    <property type="taxonomic scope" value="Bacteria"/>
</dbReference>
<name>F0JFW1_9BACT</name>
<gene>
    <name evidence="2" type="ORF">DND132_1751</name>
</gene>
<reference evidence="2 3" key="1">
    <citation type="journal article" date="2011" name="J. Bacteriol.">
        <title>Genome sequence of the mercury-methylating strain Desulfovibrio desulfuricans ND132.</title>
        <authorList>
            <person name="Brown S.D."/>
            <person name="Gilmour C.C."/>
            <person name="Kucken A.M."/>
            <person name="Wall J.D."/>
            <person name="Elias D.A."/>
            <person name="Brandt C.C."/>
            <person name="Podar M."/>
            <person name="Chertkov O."/>
            <person name="Held B."/>
            <person name="Bruce D.C."/>
            <person name="Detter J.C."/>
            <person name="Tapia R."/>
            <person name="Han C.S."/>
            <person name="Goodwin L.A."/>
            <person name="Cheng J.F."/>
            <person name="Pitluck S."/>
            <person name="Woyke T."/>
            <person name="Mikhailova N."/>
            <person name="Ivanova N.N."/>
            <person name="Han J."/>
            <person name="Lucas S."/>
            <person name="Lapidus A.L."/>
            <person name="Land M.L."/>
            <person name="Hauser L.J."/>
            <person name="Palumbo A.V."/>
        </authorList>
    </citation>
    <scope>NUCLEOTIDE SEQUENCE [LARGE SCALE GENOMIC DNA]</scope>
    <source>
        <strain evidence="2 3">ND132</strain>
    </source>
</reference>
<keyword evidence="1" id="KW-0472">Membrane</keyword>
<organism evidence="2 3">
    <name type="scientific">Pseudodesulfovibrio mercurii</name>
    <dbReference type="NCBI Taxonomy" id="641491"/>
    <lineage>
        <taxon>Bacteria</taxon>
        <taxon>Pseudomonadati</taxon>
        <taxon>Thermodesulfobacteriota</taxon>
        <taxon>Desulfovibrionia</taxon>
        <taxon>Desulfovibrionales</taxon>
        <taxon>Desulfovibrionaceae</taxon>
    </lineage>
</organism>
<sequence length="186" mass="20421">MGGALPPPNLLLWLEGLNAMHKFTVYATLAVFLTGAFFAASALPCRAQDVAAIAPGDATTHINTKNMPLYLDEGLVAKNADFSKFARVRAKALDRNHRLARSRMQIIKQADGSFLARYHAIDMDSIVTKVSRSKSKTIPFVGVMRFCELVMEATGESPAACRAAEFTPVTVIPNRQIFSYKKGTWQ</sequence>
<accession>F0JFW1</accession>
<proteinExistence type="predicted"/>
<dbReference type="HOGENOM" id="CLU_1545163_0_0_7"/>
<keyword evidence="1" id="KW-1133">Transmembrane helix</keyword>
<evidence type="ECO:0000256" key="1">
    <source>
        <dbReference type="SAM" id="Phobius"/>
    </source>
</evidence>
<evidence type="ECO:0000313" key="2">
    <source>
        <dbReference type="EMBL" id="EGB14957.1"/>
    </source>
</evidence>
<dbReference type="AlphaFoldDB" id="F0JFW1"/>
<dbReference type="KEGG" id="ddn:DND132_1751"/>
<keyword evidence="3" id="KW-1185">Reference proteome</keyword>
<protein>
    <submittedName>
        <fullName evidence="2">Uncharacterized protein</fullName>
    </submittedName>
</protein>
<dbReference type="EMBL" id="CP003220">
    <property type="protein sequence ID" value="EGB14957.1"/>
    <property type="molecule type" value="Genomic_DNA"/>
</dbReference>
<keyword evidence="1" id="KW-0812">Transmembrane</keyword>
<dbReference type="STRING" id="641491.DND132_1751"/>
<feature type="transmembrane region" description="Helical" evidence="1">
    <location>
        <begin position="23"/>
        <end position="43"/>
    </location>
</feature>
<evidence type="ECO:0000313" key="3">
    <source>
        <dbReference type="Proteomes" id="UP000007845"/>
    </source>
</evidence>
<dbReference type="Proteomes" id="UP000007845">
    <property type="component" value="Chromosome"/>
</dbReference>